<dbReference type="AlphaFoldDB" id="G9WNS2"/>
<evidence type="ECO:0000256" key="1">
    <source>
        <dbReference type="SAM" id="Phobius"/>
    </source>
</evidence>
<dbReference type="Proteomes" id="UP000018461">
    <property type="component" value="Unassembled WGS sequence"/>
</dbReference>
<name>G9WNS2_9FIRM</name>
<reference evidence="2" key="1">
    <citation type="submission" date="2011-08" db="EMBL/GenBank/DDBJ databases">
        <authorList>
            <consortium name="The Broad Institute Genome Sequencing Platform"/>
            <person name="Earl A."/>
            <person name="Ward D."/>
            <person name="Feldgarden M."/>
            <person name="Gevers D."/>
            <person name="Sizova M."/>
            <person name="Hazen A."/>
            <person name="Epstein S."/>
            <person name="Young S.K."/>
            <person name="Zeng Q."/>
            <person name="Gargeya S."/>
            <person name="Fitzgerald M."/>
            <person name="Haas B."/>
            <person name="Abouelleil A."/>
            <person name="Alvarado L."/>
            <person name="Arachchi H.M."/>
            <person name="Berlin A."/>
            <person name="Brown A."/>
            <person name="Chapman S.B."/>
            <person name="Chen Z."/>
            <person name="Dunbar C."/>
            <person name="Freedman E."/>
            <person name="Gearin G."/>
            <person name="Gellesch M."/>
            <person name="Goldberg J."/>
            <person name="Griggs A."/>
            <person name="Gujja S."/>
            <person name="Heiman D."/>
            <person name="Howarth C."/>
            <person name="Larson L."/>
            <person name="Lui A."/>
            <person name="MacDonald P.J.P."/>
            <person name="Montmayeur A."/>
            <person name="Murphy C."/>
            <person name="Neiman D."/>
            <person name="Pearson M."/>
            <person name="Priest M."/>
            <person name="Roberts A."/>
            <person name="Saif S."/>
            <person name="Shea T."/>
            <person name="Shenoy N."/>
            <person name="Sisk P."/>
            <person name="Stolte C."/>
            <person name="Sykes S."/>
            <person name="Wortman J."/>
            <person name="Nusbaum C."/>
            <person name="Birren B."/>
        </authorList>
    </citation>
    <scope>NUCLEOTIDE SEQUENCE</scope>
    <source>
        <strain evidence="2">ACB1</strain>
    </source>
</reference>
<protein>
    <submittedName>
        <fullName evidence="2">Uncharacterized protein</fullName>
    </submittedName>
</protein>
<evidence type="ECO:0000313" key="2">
    <source>
        <dbReference type="EMBL" id="EHL10809.1"/>
    </source>
</evidence>
<keyword evidence="3" id="KW-1185">Reference proteome</keyword>
<sequence length="173" mass="19155">MLLAISAQTVFSVLITVLIILSAVLVILYILGRRLQAKQAMQQPMLEANTMEVSMLIIDKKKLRVKEAVAAGLPEQVEKEMPIYARMSKLPVVKAKVGPRVLTLMADPTVYEIIPVKKEVKVAVSGIYIRSIKSVRGGVVPEMPKQKGFFAKLRGKAEKVVKENGTEQSKKKK</sequence>
<feature type="transmembrane region" description="Helical" evidence="1">
    <location>
        <begin position="6"/>
        <end position="31"/>
    </location>
</feature>
<dbReference type="HOGENOM" id="CLU_124342_0_0_9"/>
<dbReference type="PATRIC" id="fig|796943.3.peg.1426"/>
<evidence type="ECO:0000313" key="3">
    <source>
        <dbReference type="Proteomes" id="UP000018461"/>
    </source>
</evidence>
<dbReference type="STRING" id="796943.HMPREF9625_01005"/>
<dbReference type="EMBL" id="AFZC02000003">
    <property type="protein sequence ID" value="EHL10809.1"/>
    <property type="molecule type" value="Genomic_DNA"/>
</dbReference>
<comment type="caution">
    <text evidence="2">The sequence shown here is derived from an EMBL/GenBank/DDBJ whole genome shotgun (WGS) entry which is preliminary data.</text>
</comment>
<keyword evidence="1" id="KW-0472">Membrane</keyword>
<organism evidence="2 3">
    <name type="scientific">Oribacterium parvum ACB1</name>
    <dbReference type="NCBI Taxonomy" id="796943"/>
    <lineage>
        <taxon>Bacteria</taxon>
        <taxon>Bacillati</taxon>
        <taxon>Bacillota</taxon>
        <taxon>Clostridia</taxon>
        <taxon>Lachnospirales</taxon>
        <taxon>Lachnospiraceae</taxon>
        <taxon>Oribacterium</taxon>
    </lineage>
</organism>
<keyword evidence="1" id="KW-1133">Transmembrane helix</keyword>
<gene>
    <name evidence="2" type="ORF">HMPREF9625_01005</name>
</gene>
<proteinExistence type="predicted"/>
<reference evidence="2" key="2">
    <citation type="submission" date="2013-03" db="EMBL/GenBank/DDBJ databases">
        <title>The Genome Sequence of Oribacterium sp. ACB1.</title>
        <authorList>
            <consortium name="The Broad Institute Genomics Platform"/>
            <consortium name="The Broad Institute Genome Sequencing Center for Infectious Disease"/>
            <person name="Earl A."/>
            <person name="Ward D."/>
            <person name="Feldgarden M."/>
            <person name="Gevers D."/>
            <person name="Sizova M."/>
            <person name="Hazen A."/>
            <person name="Epstein S."/>
            <person name="Walker B."/>
            <person name="Young S."/>
            <person name="Zeng Q."/>
            <person name="Gargeya S."/>
            <person name="Fitzgerald M."/>
            <person name="Haas B."/>
            <person name="Abouelleil A."/>
            <person name="Allen A.W."/>
            <person name="Alvarado L."/>
            <person name="Arachchi H.M."/>
            <person name="Berlin A.M."/>
            <person name="Chapman S.B."/>
            <person name="Gainer-Dewar J."/>
            <person name="Goldberg J."/>
            <person name="Griggs A."/>
            <person name="Gujja S."/>
            <person name="Hansen M."/>
            <person name="Howarth C."/>
            <person name="Imamovic A."/>
            <person name="Ireland A."/>
            <person name="Larimer J."/>
            <person name="McCowan C."/>
            <person name="Murphy C."/>
            <person name="Pearson M."/>
            <person name="Poon T.W."/>
            <person name="Priest M."/>
            <person name="Roberts A."/>
            <person name="Saif S."/>
            <person name="Shea T."/>
            <person name="Sisk P."/>
            <person name="Sykes S."/>
            <person name="Wortman J."/>
            <person name="Nusbaum C."/>
            <person name="Birren B."/>
        </authorList>
    </citation>
    <scope>NUCLEOTIDE SEQUENCE [LARGE SCALE GENOMIC DNA]</scope>
    <source>
        <strain evidence="2">ACB1</strain>
    </source>
</reference>
<dbReference type="RefSeq" id="WP_009534861.1">
    <property type="nucleotide sequence ID" value="NZ_KE148312.1"/>
</dbReference>
<accession>G9WNS2</accession>
<keyword evidence="1" id="KW-0812">Transmembrane</keyword>